<organism evidence="3 4">
    <name type="scientific">Massilia terrae</name>
    <dbReference type="NCBI Taxonomy" id="1811224"/>
    <lineage>
        <taxon>Bacteria</taxon>
        <taxon>Pseudomonadati</taxon>
        <taxon>Pseudomonadota</taxon>
        <taxon>Betaproteobacteria</taxon>
        <taxon>Burkholderiales</taxon>
        <taxon>Oxalobacteraceae</taxon>
        <taxon>Telluria group</taxon>
        <taxon>Massilia</taxon>
    </lineage>
</organism>
<evidence type="ECO:0000256" key="1">
    <source>
        <dbReference type="SAM" id="MobiDB-lite"/>
    </source>
</evidence>
<proteinExistence type="predicted"/>
<feature type="region of interest" description="Disordered" evidence="1">
    <location>
        <begin position="46"/>
        <end position="68"/>
    </location>
</feature>
<dbReference type="Proteomes" id="UP001204621">
    <property type="component" value="Unassembled WGS sequence"/>
</dbReference>
<feature type="chain" id="PRO_5046467639" description="Secreted protein" evidence="2">
    <location>
        <begin position="23"/>
        <end position="68"/>
    </location>
</feature>
<evidence type="ECO:0000256" key="2">
    <source>
        <dbReference type="SAM" id="SignalP"/>
    </source>
</evidence>
<gene>
    <name evidence="3" type="ORF">NX778_07220</name>
</gene>
<sequence>MNYLLRPLAAALLVLCAGQLAAEPAPWYQWRSKMDGRLACSQTALGPGWDKASGPYQDSHCQYRSKRQ</sequence>
<accession>A0ABT2CV70</accession>
<evidence type="ECO:0008006" key="5">
    <source>
        <dbReference type="Google" id="ProtNLM"/>
    </source>
</evidence>
<dbReference type="EMBL" id="JANUGU010000001">
    <property type="protein sequence ID" value="MCS0657849.1"/>
    <property type="molecule type" value="Genomic_DNA"/>
</dbReference>
<name>A0ABT2CV70_9BURK</name>
<keyword evidence="2" id="KW-0732">Signal</keyword>
<feature type="signal peptide" evidence="2">
    <location>
        <begin position="1"/>
        <end position="22"/>
    </location>
</feature>
<protein>
    <recommendedName>
        <fullName evidence="5">Secreted protein</fullName>
    </recommendedName>
</protein>
<evidence type="ECO:0000313" key="4">
    <source>
        <dbReference type="Proteomes" id="UP001204621"/>
    </source>
</evidence>
<evidence type="ECO:0000313" key="3">
    <source>
        <dbReference type="EMBL" id="MCS0657849.1"/>
    </source>
</evidence>
<reference evidence="3 4" key="1">
    <citation type="submission" date="2022-08" db="EMBL/GenBank/DDBJ databases">
        <title>Reclassification of Massilia species as members of the genera Telluria, Duganella, Pseudoduganella, Mokoshia gen. nov. and Zemynaea gen. nov. using orthogonal and non-orthogonal genome-based approaches.</title>
        <authorList>
            <person name="Bowman J.P."/>
        </authorList>
    </citation>
    <scope>NUCLEOTIDE SEQUENCE [LARGE SCALE GENOMIC DNA]</scope>
    <source>
        <strain evidence="3 4">JCM 31606</strain>
    </source>
</reference>
<keyword evidence="4" id="KW-1185">Reference proteome</keyword>
<comment type="caution">
    <text evidence="3">The sequence shown here is derived from an EMBL/GenBank/DDBJ whole genome shotgun (WGS) entry which is preliminary data.</text>
</comment>
<dbReference type="RefSeq" id="WP_258810990.1">
    <property type="nucleotide sequence ID" value="NZ_JANUGU010000001.1"/>
</dbReference>